<evidence type="ECO:0000256" key="1">
    <source>
        <dbReference type="ARBA" id="ARBA00004496"/>
    </source>
</evidence>
<dbReference type="AlphaFoldDB" id="A0A975TSM4"/>
<dbReference type="EMBL" id="JAIMBW010000001">
    <property type="protein sequence ID" value="MBY4894072.1"/>
    <property type="molecule type" value="Genomic_DNA"/>
</dbReference>
<dbReference type="RefSeq" id="WP_257893690.1">
    <property type="nucleotide sequence ID" value="NZ_JAIMBW010000001.1"/>
</dbReference>
<evidence type="ECO:0000313" key="11">
    <source>
        <dbReference type="Proteomes" id="UP000693972"/>
    </source>
</evidence>
<keyword evidence="6" id="KW-0653">Protein transport</keyword>
<dbReference type="GO" id="GO:0005737">
    <property type="term" value="C:cytoplasm"/>
    <property type="evidence" value="ECO:0007669"/>
    <property type="project" value="UniProtKB-SubCell"/>
</dbReference>
<dbReference type="GO" id="GO:0005524">
    <property type="term" value="F:ATP binding"/>
    <property type="evidence" value="ECO:0007669"/>
    <property type="project" value="UniProtKB-KW"/>
</dbReference>
<dbReference type="Pfam" id="PF00006">
    <property type="entry name" value="ATP-synt_ab"/>
    <property type="match status" value="1"/>
</dbReference>
<gene>
    <name evidence="9" type="ORF">KUL25_15035</name>
    <name evidence="10" type="ORF">KUL25_15040</name>
</gene>
<keyword evidence="3" id="KW-0963">Cytoplasm</keyword>
<evidence type="ECO:0000256" key="3">
    <source>
        <dbReference type="ARBA" id="ARBA00022490"/>
    </source>
</evidence>
<dbReference type="InterPro" id="IPR000194">
    <property type="entry name" value="ATPase_F1/V1/A1_a/bsu_nucl-bd"/>
</dbReference>
<dbReference type="InterPro" id="IPR040627">
    <property type="entry name" value="T3SS_ATPase_C"/>
</dbReference>
<dbReference type="GO" id="GO:0030254">
    <property type="term" value="P:protein secretion by the type III secretion system"/>
    <property type="evidence" value="ECO:0007669"/>
    <property type="project" value="InterPro"/>
</dbReference>
<dbReference type="InterPro" id="IPR050053">
    <property type="entry name" value="ATPase_alpha/beta_chains"/>
</dbReference>
<dbReference type="EMBL" id="CP078073">
    <property type="protein sequence ID" value="QXL86757.1"/>
    <property type="molecule type" value="Genomic_DNA"/>
</dbReference>
<keyword evidence="11" id="KW-1185">Reference proteome</keyword>
<keyword evidence="2" id="KW-0813">Transport</keyword>
<dbReference type="SUPFAM" id="SSF52540">
    <property type="entry name" value="P-loop containing nucleoside triphosphate hydrolases"/>
    <property type="match status" value="1"/>
</dbReference>
<evidence type="ECO:0000256" key="7">
    <source>
        <dbReference type="ARBA" id="ARBA00022967"/>
    </source>
</evidence>
<evidence type="ECO:0000313" key="9">
    <source>
        <dbReference type="EMBL" id="MBY4894072.1"/>
    </source>
</evidence>
<proteinExistence type="predicted"/>
<evidence type="ECO:0000256" key="6">
    <source>
        <dbReference type="ARBA" id="ARBA00022927"/>
    </source>
</evidence>
<sequence>MTDAFDLLRAQLRGIKTAQAVGKISSMGRDCVIVSGLDRVAALGDRVRFSPEVSGEIVGMEAGRARVMPEGPADGFRLGAAVAHLGPATIAPHDSWLGRVIDPDGQPMDGRAILPGPIAYPLVTPPPSPAARRGLGARLQTGFAVFDTLLPIVQGQRVGLFAGSGVGKSHLTAALAEGMTADVVVIGLIGERGREVRDFVSETLGPEGLARAVVVAATSDRPALTRARAAHAMMAVAEYFRDQGRNVLVLADSITRFAEAQRDVAAAAGEPFGPSGFPASMAQTIMALAERAGPGAGTQGDITAIFSVLVAGSDMEGPVADVMRGTLDGHIVLSRGIAERGRYPAIDLLRSVSRSLPNAASAEENKMILRARQLLGAYDRAEMMLQAGLYSPGADPITDGAVKVWGDLDAFIGNPASVDIGQTFNELRKILSAADVPIGK</sequence>
<dbReference type="GO" id="GO:0046933">
    <property type="term" value="F:proton-transporting ATP synthase activity, rotational mechanism"/>
    <property type="evidence" value="ECO:0007669"/>
    <property type="project" value="TreeGrafter"/>
</dbReference>
<keyword evidence="7" id="KW-1278">Translocase</keyword>
<organism evidence="10">
    <name type="scientific">Gymnodinialimonas phycosphaerae</name>
    <dbReference type="NCBI Taxonomy" id="2841589"/>
    <lineage>
        <taxon>Bacteria</taxon>
        <taxon>Pseudomonadati</taxon>
        <taxon>Pseudomonadota</taxon>
        <taxon>Alphaproteobacteria</taxon>
        <taxon>Rhodobacterales</taxon>
        <taxon>Paracoccaceae</taxon>
        <taxon>Gymnodinialimonas</taxon>
    </lineage>
</organism>
<reference evidence="10 11" key="1">
    <citation type="submission" date="2021-07" db="EMBL/GenBank/DDBJ databases">
        <title>Karlodiniumbacter phycospheric gen. nov., sp. nov., a phycosphere bacterium isolated from karlodinium veneficum.</title>
        <authorList>
            <person name="Peng Y."/>
            <person name="Jiang L."/>
            <person name="Lee J."/>
        </authorList>
    </citation>
    <scope>NUCLEOTIDE SEQUENCE</scope>
    <source>
        <strain evidence="10 11">N5</strain>
    </source>
</reference>
<dbReference type="InterPro" id="IPR027417">
    <property type="entry name" value="P-loop_NTPase"/>
</dbReference>
<keyword evidence="5" id="KW-0067">ATP-binding</keyword>
<dbReference type="InterPro" id="IPR005714">
    <property type="entry name" value="ATPase_T3SS_FliI/YscN"/>
</dbReference>
<dbReference type="Proteomes" id="UP000693972">
    <property type="component" value="Unassembled WGS sequence"/>
</dbReference>
<dbReference type="InterPro" id="IPR003593">
    <property type="entry name" value="AAA+_ATPase"/>
</dbReference>
<evidence type="ECO:0000256" key="5">
    <source>
        <dbReference type="ARBA" id="ARBA00022840"/>
    </source>
</evidence>
<feature type="domain" description="AAA+ ATPase" evidence="8">
    <location>
        <begin position="154"/>
        <end position="338"/>
    </location>
</feature>
<dbReference type="Pfam" id="PF18269">
    <property type="entry name" value="T3SS_ATPase_C"/>
    <property type="match status" value="1"/>
</dbReference>
<dbReference type="GO" id="GO:0016887">
    <property type="term" value="F:ATP hydrolysis activity"/>
    <property type="evidence" value="ECO:0007669"/>
    <property type="project" value="InterPro"/>
</dbReference>
<evidence type="ECO:0000313" key="10">
    <source>
        <dbReference type="EMBL" id="QXL86757.1"/>
    </source>
</evidence>
<evidence type="ECO:0000259" key="8">
    <source>
        <dbReference type="SMART" id="SM00382"/>
    </source>
</evidence>
<dbReference type="Gene3D" id="3.40.50.12240">
    <property type="match status" value="1"/>
</dbReference>
<protein>
    <submittedName>
        <fullName evidence="10">FliI/YscN family ATPase</fullName>
    </submittedName>
</protein>
<name>A0A975TSM4_9RHOB</name>
<accession>A0A975TSM4</accession>
<evidence type="ECO:0000256" key="4">
    <source>
        <dbReference type="ARBA" id="ARBA00022741"/>
    </source>
</evidence>
<keyword evidence="4" id="KW-0547">Nucleotide-binding</keyword>
<comment type="subcellular location">
    <subcellularLocation>
        <location evidence="1">Cytoplasm</location>
    </subcellularLocation>
</comment>
<dbReference type="PANTHER" id="PTHR15184">
    <property type="entry name" value="ATP SYNTHASE"/>
    <property type="match status" value="1"/>
</dbReference>
<dbReference type="GO" id="GO:0030257">
    <property type="term" value="C:type III protein secretion system complex"/>
    <property type="evidence" value="ECO:0007669"/>
    <property type="project" value="InterPro"/>
</dbReference>
<evidence type="ECO:0000256" key="2">
    <source>
        <dbReference type="ARBA" id="ARBA00022448"/>
    </source>
</evidence>
<dbReference type="NCBIfam" id="TIGR01026">
    <property type="entry name" value="fliI_yscN"/>
    <property type="match status" value="1"/>
</dbReference>
<dbReference type="PANTHER" id="PTHR15184:SF9">
    <property type="entry name" value="SPI-1 TYPE 3 SECRETION SYSTEM ATPASE"/>
    <property type="match status" value="1"/>
</dbReference>
<dbReference type="SMART" id="SM00382">
    <property type="entry name" value="AAA"/>
    <property type="match status" value="1"/>
</dbReference>